<dbReference type="RefSeq" id="WP_091439106.1">
    <property type="nucleotide sequence ID" value="NZ_BMMJ01000013.1"/>
</dbReference>
<dbReference type="Gene3D" id="1.20.120.1630">
    <property type="match status" value="1"/>
</dbReference>
<dbReference type="OrthoDB" id="941586at2"/>
<evidence type="ECO:0000256" key="1">
    <source>
        <dbReference type="SAM" id="MobiDB-lite"/>
    </source>
</evidence>
<gene>
    <name evidence="2" type="ORF">GA0070617_3488</name>
</gene>
<organism evidence="2 3">
    <name type="scientific">Micromonospora yangpuensis</name>
    <dbReference type="NCBI Taxonomy" id="683228"/>
    <lineage>
        <taxon>Bacteria</taxon>
        <taxon>Bacillati</taxon>
        <taxon>Actinomycetota</taxon>
        <taxon>Actinomycetes</taxon>
        <taxon>Micromonosporales</taxon>
        <taxon>Micromonosporaceae</taxon>
        <taxon>Micromonospora</taxon>
    </lineage>
</organism>
<keyword evidence="3" id="KW-1185">Reference proteome</keyword>
<dbReference type="EMBL" id="FMIA01000002">
    <property type="protein sequence ID" value="SCL57307.1"/>
    <property type="molecule type" value="Genomic_DNA"/>
</dbReference>
<dbReference type="AlphaFoldDB" id="A0A1C6UT83"/>
<evidence type="ECO:0000313" key="3">
    <source>
        <dbReference type="Proteomes" id="UP000198937"/>
    </source>
</evidence>
<reference evidence="2 3" key="1">
    <citation type="submission" date="2016-06" db="EMBL/GenBank/DDBJ databases">
        <authorList>
            <person name="Kjaerup R.B."/>
            <person name="Dalgaard T.S."/>
            <person name="Juul-Madsen H.R."/>
        </authorList>
    </citation>
    <scope>NUCLEOTIDE SEQUENCE [LARGE SCALE GENOMIC DNA]</scope>
    <source>
        <strain evidence="2 3">DSM 45577</strain>
    </source>
</reference>
<feature type="region of interest" description="Disordered" evidence="1">
    <location>
        <begin position="193"/>
        <end position="218"/>
    </location>
</feature>
<sequence>MILLRYLCLVVPVLLAAARADSSRAGRAGALLAVTGSWALAAAAVLAVAVGAAVADPHEHDHLDRRYGTSWRAYRRAVRPWWPRWRPYPGNPPARLWLDAGCGPCARTGRFLLCRRPTGLRLRPAARHRQVLWRAEYVGGDGHIGRGVVAVAHGLDHLQRGWAYLGWLLRPPGPAWLAQLVTDAMIAPPHPARVRGDPCPTPSSDCSTAPSPRCANTG</sequence>
<evidence type="ECO:0000313" key="2">
    <source>
        <dbReference type="EMBL" id="SCL57307.1"/>
    </source>
</evidence>
<dbReference type="Proteomes" id="UP000198937">
    <property type="component" value="Unassembled WGS sequence"/>
</dbReference>
<proteinExistence type="predicted"/>
<name>A0A1C6UT83_9ACTN</name>
<protein>
    <submittedName>
        <fullName evidence="2">Uncharacterized protein</fullName>
    </submittedName>
</protein>
<dbReference type="STRING" id="683228.GA0070617_3488"/>
<accession>A0A1C6UT83</accession>
<feature type="compositionally biased region" description="Polar residues" evidence="1">
    <location>
        <begin position="202"/>
        <end position="218"/>
    </location>
</feature>